<sequence>MQYQLSTCHHDAAAFTAALRPLDPNVQIALDAARGRLEVLANATGNQVLDVLRTMDCEAVPLETEVHISGGSTCCGSCG</sequence>
<gene>
    <name evidence="1" type="ORF">GCM10009126_30300</name>
</gene>
<dbReference type="EMBL" id="BAAAFO010000004">
    <property type="protein sequence ID" value="GAA0262612.1"/>
    <property type="molecule type" value="Genomic_DNA"/>
</dbReference>
<dbReference type="RefSeq" id="WP_343883643.1">
    <property type="nucleotide sequence ID" value="NZ_BAAAFO010000004.1"/>
</dbReference>
<protein>
    <recommendedName>
        <fullName evidence="3">HMA domain-containing protein</fullName>
    </recommendedName>
</protein>
<dbReference type="Proteomes" id="UP001500657">
    <property type="component" value="Unassembled WGS sequence"/>
</dbReference>
<organism evidence="1 2">
    <name type="scientific">Rhodanobacter caeni</name>
    <dbReference type="NCBI Taxonomy" id="657654"/>
    <lineage>
        <taxon>Bacteria</taxon>
        <taxon>Pseudomonadati</taxon>
        <taxon>Pseudomonadota</taxon>
        <taxon>Gammaproteobacteria</taxon>
        <taxon>Lysobacterales</taxon>
        <taxon>Rhodanobacteraceae</taxon>
        <taxon>Rhodanobacter</taxon>
    </lineage>
</organism>
<evidence type="ECO:0008006" key="3">
    <source>
        <dbReference type="Google" id="ProtNLM"/>
    </source>
</evidence>
<evidence type="ECO:0000313" key="2">
    <source>
        <dbReference type="Proteomes" id="UP001500657"/>
    </source>
</evidence>
<comment type="caution">
    <text evidence="1">The sequence shown here is derived from an EMBL/GenBank/DDBJ whole genome shotgun (WGS) entry which is preliminary data.</text>
</comment>
<keyword evidence="2" id="KW-1185">Reference proteome</keyword>
<name>A0ABN0UV78_9GAMM</name>
<accession>A0ABN0UV78</accession>
<reference evidence="1 2" key="1">
    <citation type="journal article" date="2019" name="Int. J. Syst. Evol. Microbiol.">
        <title>The Global Catalogue of Microorganisms (GCM) 10K type strain sequencing project: providing services to taxonomists for standard genome sequencing and annotation.</title>
        <authorList>
            <consortium name="The Broad Institute Genomics Platform"/>
            <consortium name="The Broad Institute Genome Sequencing Center for Infectious Disease"/>
            <person name="Wu L."/>
            <person name="Ma J."/>
        </authorList>
    </citation>
    <scope>NUCLEOTIDE SEQUENCE [LARGE SCALE GENOMIC DNA]</scope>
    <source>
        <strain evidence="1 2">JCM 16242</strain>
    </source>
</reference>
<evidence type="ECO:0000313" key="1">
    <source>
        <dbReference type="EMBL" id="GAA0262612.1"/>
    </source>
</evidence>
<proteinExistence type="predicted"/>